<dbReference type="Pfam" id="PF01323">
    <property type="entry name" value="DSBA"/>
    <property type="match status" value="1"/>
</dbReference>
<accession>A0ABV7VDT9</accession>
<dbReference type="InterPro" id="IPR041205">
    <property type="entry name" value="ScsC_N"/>
</dbReference>
<keyword evidence="4" id="KW-0676">Redox-active center</keyword>
<evidence type="ECO:0000256" key="4">
    <source>
        <dbReference type="ARBA" id="ARBA00023284"/>
    </source>
</evidence>
<feature type="domain" description="Thioredoxin" evidence="5">
    <location>
        <begin position="66"/>
        <end position="260"/>
    </location>
</feature>
<evidence type="ECO:0000259" key="5">
    <source>
        <dbReference type="PROSITE" id="PS51352"/>
    </source>
</evidence>
<proteinExistence type="predicted"/>
<name>A0ABV7VDT9_9PROT</name>
<protein>
    <submittedName>
        <fullName evidence="6">DsbA family protein</fullName>
    </submittedName>
</protein>
<evidence type="ECO:0000313" key="7">
    <source>
        <dbReference type="Proteomes" id="UP001595711"/>
    </source>
</evidence>
<reference evidence="7" key="1">
    <citation type="journal article" date="2019" name="Int. J. Syst. Evol. Microbiol.">
        <title>The Global Catalogue of Microorganisms (GCM) 10K type strain sequencing project: providing services to taxonomists for standard genome sequencing and annotation.</title>
        <authorList>
            <consortium name="The Broad Institute Genomics Platform"/>
            <consortium name="The Broad Institute Genome Sequencing Center for Infectious Disease"/>
            <person name="Wu L."/>
            <person name="Ma J."/>
        </authorList>
    </citation>
    <scope>NUCLEOTIDE SEQUENCE [LARGE SCALE GENOMIC DNA]</scope>
    <source>
        <strain evidence="7">KCTC 42182</strain>
    </source>
</reference>
<comment type="caution">
    <text evidence="6">The sequence shown here is derived from an EMBL/GenBank/DDBJ whole genome shotgun (WGS) entry which is preliminary data.</text>
</comment>
<evidence type="ECO:0000256" key="3">
    <source>
        <dbReference type="ARBA" id="ARBA00023157"/>
    </source>
</evidence>
<organism evidence="6 7">
    <name type="scientific">Ferrovibrio xuzhouensis</name>
    <dbReference type="NCBI Taxonomy" id="1576914"/>
    <lineage>
        <taxon>Bacteria</taxon>
        <taxon>Pseudomonadati</taxon>
        <taxon>Pseudomonadota</taxon>
        <taxon>Alphaproteobacteria</taxon>
        <taxon>Rhodospirillales</taxon>
        <taxon>Rhodospirillaceae</taxon>
        <taxon>Ferrovibrio</taxon>
    </lineage>
</organism>
<keyword evidence="2" id="KW-0560">Oxidoreductase</keyword>
<dbReference type="PROSITE" id="PS51352">
    <property type="entry name" value="THIOREDOXIN_2"/>
    <property type="match status" value="1"/>
</dbReference>
<dbReference type="CDD" id="cd03023">
    <property type="entry name" value="DsbA_Com1_like"/>
    <property type="match status" value="1"/>
</dbReference>
<dbReference type="EMBL" id="JBHRYJ010000001">
    <property type="protein sequence ID" value="MFC3674967.1"/>
    <property type="molecule type" value="Genomic_DNA"/>
</dbReference>
<dbReference type="PANTHER" id="PTHR13887:SF14">
    <property type="entry name" value="DISULFIDE BOND FORMATION PROTEIN D"/>
    <property type="match status" value="1"/>
</dbReference>
<dbReference type="InterPro" id="IPR001853">
    <property type="entry name" value="DSBA-like_thioredoxin_dom"/>
</dbReference>
<keyword evidence="3" id="KW-1015">Disulfide bond</keyword>
<dbReference type="RefSeq" id="WP_379722642.1">
    <property type="nucleotide sequence ID" value="NZ_JBHRYJ010000001.1"/>
</dbReference>
<evidence type="ECO:0000256" key="2">
    <source>
        <dbReference type="ARBA" id="ARBA00023002"/>
    </source>
</evidence>
<sequence>MNVNLNRAILLGAIQRVALMAFLVGSFLVVNMGASTAAESSPASMTKAEFESRVRDYLLANPEIILESLQALEARRMAEEQGEAAQMIASNADALLRNPDSPVSGNLAGDVTMVEFFDYNCPYCRSVAQTLDRVMESDGSIRMVFKEFPILGSNSIFAAKAALAANAQGRYAEFHLRLMSLKGHADEASVLAAASEMGLDLAKLKSDMNDPRVDAEIRRNETLARSLRINGTPGFVIGKEIIRGAADQDTIRTLVQRARDGR</sequence>
<dbReference type="InterPro" id="IPR013766">
    <property type="entry name" value="Thioredoxin_domain"/>
</dbReference>
<keyword evidence="7" id="KW-1185">Reference proteome</keyword>
<dbReference type="Gene3D" id="3.40.30.10">
    <property type="entry name" value="Glutaredoxin"/>
    <property type="match status" value="1"/>
</dbReference>
<dbReference type="PANTHER" id="PTHR13887">
    <property type="entry name" value="GLUTATHIONE S-TRANSFERASE KAPPA"/>
    <property type="match status" value="1"/>
</dbReference>
<keyword evidence="1" id="KW-0732">Signal</keyword>
<dbReference type="InterPro" id="IPR017937">
    <property type="entry name" value="Thioredoxin_CS"/>
</dbReference>
<dbReference type="SUPFAM" id="SSF52833">
    <property type="entry name" value="Thioredoxin-like"/>
    <property type="match status" value="1"/>
</dbReference>
<dbReference type="Pfam" id="PF18312">
    <property type="entry name" value="ScsC_N"/>
    <property type="match status" value="1"/>
</dbReference>
<dbReference type="PROSITE" id="PS00194">
    <property type="entry name" value="THIOREDOXIN_1"/>
    <property type="match status" value="1"/>
</dbReference>
<gene>
    <name evidence="6" type="ORF">ACFOOQ_05380</name>
</gene>
<dbReference type="Proteomes" id="UP001595711">
    <property type="component" value="Unassembled WGS sequence"/>
</dbReference>
<evidence type="ECO:0000313" key="6">
    <source>
        <dbReference type="EMBL" id="MFC3674967.1"/>
    </source>
</evidence>
<evidence type="ECO:0000256" key="1">
    <source>
        <dbReference type="ARBA" id="ARBA00022729"/>
    </source>
</evidence>
<dbReference type="InterPro" id="IPR036249">
    <property type="entry name" value="Thioredoxin-like_sf"/>
</dbReference>